<dbReference type="InterPro" id="IPR034694">
    <property type="entry name" value="HPF_long/plastid"/>
</dbReference>
<dbReference type="EMBL" id="LR215048">
    <property type="protein sequence ID" value="VEU81141.1"/>
    <property type="molecule type" value="Genomic_DNA"/>
</dbReference>
<reference evidence="4 5" key="1">
    <citation type="submission" date="2019-01" db="EMBL/GenBank/DDBJ databases">
        <authorList>
            <consortium name="Pathogen Informatics"/>
        </authorList>
    </citation>
    <scope>NUCLEOTIDE SEQUENCE [LARGE SCALE GENOMIC DNA]</scope>
    <source>
        <strain evidence="4 5">NCTC10138</strain>
    </source>
</reference>
<evidence type="ECO:0000313" key="4">
    <source>
        <dbReference type="EMBL" id="VEU81141.1"/>
    </source>
</evidence>
<feature type="domain" description="Sigma 54 modulation/S30EA ribosomal protein C-terminal" evidence="3">
    <location>
        <begin position="125"/>
        <end position="176"/>
    </location>
</feature>
<dbReference type="InterPro" id="IPR050574">
    <property type="entry name" value="HPF/YfiA_ribosome-assoc"/>
</dbReference>
<comment type="similarity">
    <text evidence="2">Belongs to the HPF/YfiA ribosome-associated protein family. Long HPF subfamily.</text>
</comment>
<dbReference type="Gene3D" id="3.30.505.50">
    <property type="entry name" value="Sigma 54 modulation/S30EA ribosomal protein, C-terminal domain"/>
    <property type="match status" value="1"/>
</dbReference>
<keyword evidence="1 2" id="KW-0810">Translation regulation</keyword>
<dbReference type="RefSeq" id="WP_026390277.1">
    <property type="nucleotide sequence ID" value="NZ_LR215048.1"/>
</dbReference>
<dbReference type="Gene3D" id="3.30.160.100">
    <property type="entry name" value="Ribosome hibernation promotion factor-like"/>
    <property type="match status" value="1"/>
</dbReference>
<dbReference type="InterPro" id="IPR032528">
    <property type="entry name" value="Ribosom_S30AE_C"/>
</dbReference>
<dbReference type="AlphaFoldDB" id="A0A449BFC7"/>
<dbReference type="InterPro" id="IPR003489">
    <property type="entry name" value="RHF/RaiA"/>
</dbReference>
<keyword evidence="5" id="KW-1185">Reference proteome</keyword>
<dbReference type="GO" id="GO:0045900">
    <property type="term" value="P:negative regulation of translational elongation"/>
    <property type="evidence" value="ECO:0007669"/>
    <property type="project" value="TreeGrafter"/>
</dbReference>
<dbReference type="Pfam" id="PF16321">
    <property type="entry name" value="Ribosom_S30AE_C"/>
    <property type="match status" value="1"/>
</dbReference>
<keyword evidence="2" id="KW-0963">Cytoplasm</keyword>
<dbReference type="GO" id="GO:0022627">
    <property type="term" value="C:cytosolic small ribosomal subunit"/>
    <property type="evidence" value="ECO:0007669"/>
    <property type="project" value="TreeGrafter"/>
</dbReference>
<dbReference type="HAMAP" id="MF_00839">
    <property type="entry name" value="HPF"/>
    <property type="match status" value="1"/>
</dbReference>
<evidence type="ECO:0000256" key="1">
    <source>
        <dbReference type="ARBA" id="ARBA00022845"/>
    </source>
</evidence>
<dbReference type="Proteomes" id="UP000289841">
    <property type="component" value="Chromosome"/>
</dbReference>
<dbReference type="Pfam" id="PF02482">
    <property type="entry name" value="Ribosomal_S30AE"/>
    <property type="match status" value="1"/>
</dbReference>
<comment type="subcellular location">
    <subcellularLocation>
        <location evidence="2">Cytoplasm</location>
    </subcellularLocation>
</comment>
<dbReference type="PANTHER" id="PTHR33231:SF1">
    <property type="entry name" value="30S RIBOSOMAL PROTEIN"/>
    <property type="match status" value="1"/>
</dbReference>
<name>A0A449BFC7_HAPAX</name>
<dbReference type="InterPro" id="IPR036567">
    <property type="entry name" value="RHF-like"/>
</dbReference>
<evidence type="ECO:0000313" key="5">
    <source>
        <dbReference type="Proteomes" id="UP000289841"/>
    </source>
</evidence>
<dbReference type="STRING" id="1278311.GCA_000428705_00644"/>
<protein>
    <recommendedName>
        <fullName evidence="2">Ribosome hibernation promoting factor</fullName>
        <shortName evidence="2">HPF</shortName>
    </recommendedName>
</protein>
<dbReference type="SUPFAM" id="SSF69754">
    <property type="entry name" value="Ribosome binding protein Y (YfiA homologue)"/>
    <property type="match status" value="1"/>
</dbReference>
<accession>A0A449BFC7</accession>
<comment type="function">
    <text evidence="2">Required for dimerization of active 70S ribosomes into 100S ribosomes in stationary phase; 100S ribosomes are translationally inactive and sometimes present during exponential growth.</text>
</comment>
<proteinExistence type="inferred from homology"/>
<dbReference type="NCBIfam" id="TIGR00741">
    <property type="entry name" value="yfiA"/>
    <property type="match status" value="1"/>
</dbReference>
<dbReference type="CDD" id="cd00552">
    <property type="entry name" value="RaiA"/>
    <property type="match status" value="1"/>
</dbReference>
<gene>
    <name evidence="2" type="primary">hpf</name>
    <name evidence="4" type="ORF">NCTC10138_01533</name>
</gene>
<dbReference type="GO" id="GO:0043024">
    <property type="term" value="F:ribosomal small subunit binding"/>
    <property type="evidence" value="ECO:0007669"/>
    <property type="project" value="TreeGrafter"/>
</dbReference>
<dbReference type="KEGG" id="aaxa:NCTC10138_01533"/>
<dbReference type="InterPro" id="IPR038416">
    <property type="entry name" value="Ribosom_S30AE_C_sf"/>
</dbReference>
<evidence type="ECO:0000256" key="2">
    <source>
        <dbReference type="HAMAP-Rule" id="MF_00839"/>
    </source>
</evidence>
<organism evidence="4 5">
    <name type="scientific">Haploplasma axanthum</name>
    <name type="common">Acholeplasma axanthum</name>
    <dbReference type="NCBI Taxonomy" id="29552"/>
    <lineage>
        <taxon>Bacteria</taxon>
        <taxon>Bacillati</taxon>
        <taxon>Mycoplasmatota</taxon>
        <taxon>Mollicutes</taxon>
        <taxon>Acholeplasmatales</taxon>
        <taxon>Acholeplasmataceae</taxon>
        <taxon>Haploplasma</taxon>
    </lineage>
</organism>
<evidence type="ECO:0000259" key="3">
    <source>
        <dbReference type="Pfam" id="PF16321"/>
    </source>
</evidence>
<comment type="subunit">
    <text evidence="2">Interacts with 100S ribosomes.</text>
</comment>
<dbReference type="PANTHER" id="PTHR33231">
    <property type="entry name" value="30S RIBOSOMAL PROTEIN"/>
    <property type="match status" value="1"/>
</dbReference>
<sequence>MKIEVIGKNGFIPTEAIRKYAEKKLDKVVSMFGDDTVEKIRVVTKVYSDHHKVEVTVIAKGKTIRAEVTEVDMYAAIDKSIDKLVSQIRRYKDKLNSHFEKEGIKNAFSSEFDAESLEKEMFATTLVKNKKIELIPLTADEAIVEMELAGHDFYVFLDKATNKTNVVYRRIDGDYAIIETE</sequence>